<dbReference type="Gene3D" id="1.25.40.10">
    <property type="entry name" value="Tetratricopeptide repeat domain"/>
    <property type="match status" value="2"/>
</dbReference>
<sequence>MLLQRLGMLLQQCSQKKAFRHGIALHASVIKTGMDSDLILSNHLINLYAKCKDFESSHQIFDHMSNRNIVSWSAMISGYDQAGKPSMALDLFAQMPLQPNEYIYGSLISACATLFALTQGLELFRLMIKQGLDPDDPDEFTTASALAVSAELASFHYGGQIHAHLIRTRMVLDIVVYNAIINMYAKCGCSKYASHVFNLMPNRNLISYNTMIAAHGNHGHATAALEIFKRMRYEGFVADSVTFVGLLTACSHAGLAECYVKTSSFQNDCVIWGNLLSSCRLHKNVVVGERAAIKLLELQPGTSSPYVLLSNLYASDGRWEDVAEARKMLKCTGVKKEPGHSFIEVKGITEKFTVGDFSHAQIEEIMVTLESLNWMTKKLYMSAPFD</sequence>
<dbReference type="GO" id="GO:0009451">
    <property type="term" value="P:RNA modification"/>
    <property type="evidence" value="ECO:0007669"/>
    <property type="project" value="InterPro"/>
</dbReference>
<dbReference type="Pfam" id="PF20431">
    <property type="entry name" value="E_motif"/>
    <property type="match status" value="1"/>
</dbReference>
<dbReference type="InterPro" id="IPR002885">
    <property type="entry name" value="PPR_rpt"/>
</dbReference>
<feature type="repeat" description="PPR" evidence="2">
    <location>
        <begin position="100"/>
        <end position="134"/>
    </location>
</feature>
<evidence type="ECO:0000256" key="2">
    <source>
        <dbReference type="PROSITE-ProRule" id="PRU00708"/>
    </source>
</evidence>
<evidence type="ECO:0000313" key="4">
    <source>
        <dbReference type="Proteomes" id="UP000287651"/>
    </source>
</evidence>
<dbReference type="InterPro" id="IPR046848">
    <property type="entry name" value="E_motif"/>
</dbReference>
<dbReference type="PROSITE" id="PS51375">
    <property type="entry name" value="PPR"/>
    <property type="match status" value="4"/>
</dbReference>
<feature type="repeat" description="PPR" evidence="2">
    <location>
        <begin position="68"/>
        <end position="98"/>
    </location>
</feature>
<dbReference type="InterPro" id="IPR011990">
    <property type="entry name" value="TPR-like_helical_dom_sf"/>
</dbReference>
<feature type="repeat" description="PPR" evidence="2">
    <location>
        <begin position="204"/>
        <end position="238"/>
    </location>
</feature>
<feature type="repeat" description="PPR" evidence="2">
    <location>
        <begin position="173"/>
        <end position="203"/>
    </location>
</feature>
<dbReference type="FunFam" id="1.25.40.10:FF:000144">
    <property type="entry name" value="Pentatricopeptide repeat-containing protein, mitochondrial"/>
    <property type="match status" value="1"/>
</dbReference>
<dbReference type="NCBIfam" id="TIGR00756">
    <property type="entry name" value="PPR"/>
    <property type="match status" value="3"/>
</dbReference>
<dbReference type="EMBL" id="AMZH03000714">
    <property type="protein sequence ID" value="RRT82355.1"/>
    <property type="molecule type" value="Genomic_DNA"/>
</dbReference>
<keyword evidence="1" id="KW-0677">Repeat</keyword>
<comment type="caution">
    <text evidence="3">The sequence shown here is derived from an EMBL/GenBank/DDBJ whole genome shotgun (WGS) entry which is preliminary data.</text>
</comment>
<evidence type="ECO:0000256" key="1">
    <source>
        <dbReference type="ARBA" id="ARBA00022737"/>
    </source>
</evidence>
<gene>
    <name evidence="3" type="ORF">B296_00011097</name>
</gene>
<reference evidence="3 4" key="1">
    <citation type="journal article" date="2014" name="Agronomy (Basel)">
        <title>A Draft Genome Sequence for Ensete ventricosum, the Drought-Tolerant Tree Against Hunger.</title>
        <authorList>
            <person name="Harrison J."/>
            <person name="Moore K.A."/>
            <person name="Paszkiewicz K."/>
            <person name="Jones T."/>
            <person name="Grant M."/>
            <person name="Ambacheew D."/>
            <person name="Muzemil S."/>
            <person name="Studholme D.J."/>
        </authorList>
    </citation>
    <scope>NUCLEOTIDE SEQUENCE [LARGE SCALE GENOMIC DNA]</scope>
</reference>
<accession>A0A427B1Q8</accession>
<evidence type="ECO:0000313" key="3">
    <source>
        <dbReference type="EMBL" id="RRT82355.1"/>
    </source>
</evidence>
<dbReference type="Proteomes" id="UP000287651">
    <property type="component" value="Unassembled WGS sequence"/>
</dbReference>
<proteinExistence type="predicted"/>
<dbReference type="PANTHER" id="PTHR47926">
    <property type="entry name" value="PENTATRICOPEPTIDE REPEAT-CONTAINING PROTEIN"/>
    <property type="match status" value="1"/>
</dbReference>
<dbReference type="PANTHER" id="PTHR47926:SF452">
    <property type="entry name" value="PENTATRICOPEPTIDE REPEAT-CONTAINING PROTEIN"/>
    <property type="match status" value="1"/>
</dbReference>
<dbReference type="AlphaFoldDB" id="A0A427B1Q8"/>
<dbReference type="GO" id="GO:0003723">
    <property type="term" value="F:RNA binding"/>
    <property type="evidence" value="ECO:0007669"/>
    <property type="project" value="InterPro"/>
</dbReference>
<evidence type="ECO:0008006" key="5">
    <source>
        <dbReference type="Google" id="ProtNLM"/>
    </source>
</evidence>
<dbReference type="FunFam" id="1.25.40.10:FF:000073">
    <property type="entry name" value="Pentatricopeptide repeat-containing protein chloroplastic"/>
    <property type="match status" value="1"/>
</dbReference>
<protein>
    <recommendedName>
        <fullName evidence="5">DYW domain-containing protein</fullName>
    </recommendedName>
</protein>
<name>A0A427B1Q8_ENSVE</name>
<dbReference type="Pfam" id="PF13041">
    <property type="entry name" value="PPR_2"/>
    <property type="match status" value="2"/>
</dbReference>
<dbReference type="InterPro" id="IPR046960">
    <property type="entry name" value="PPR_At4g14850-like_plant"/>
</dbReference>
<organism evidence="3 4">
    <name type="scientific">Ensete ventricosum</name>
    <name type="common">Abyssinian banana</name>
    <name type="synonym">Musa ensete</name>
    <dbReference type="NCBI Taxonomy" id="4639"/>
    <lineage>
        <taxon>Eukaryota</taxon>
        <taxon>Viridiplantae</taxon>
        <taxon>Streptophyta</taxon>
        <taxon>Embryophyta</taxon>
        <taxon>Tracheophyta</taxon>
        <taxon>Spermatophyta</taxon>
        <taxon>Magnoliopsida</taxon>
        <taxon>Liliopsida</taxon>
        <taxon>Zingiberales</taxon>
        <taxon>Musaceae</taxon>
        <taxon>Ensete</taxon>
    </lineage>
</organism>